<keyword evidence="10" id="KW-1185">Reference proteome</keyword>
<dbReference type="SMART" id="SM00028">
    <property type="entry name" value="TPR"/>
    <property type="match status" value="7"/>
</dbReference>
<dbReference type="OrthoDB" id="10006270at2759"/>
<dbReference type="GO" id="GO:0005737">
    <property type="term" value="C:cytoplasm"/>
    <property type="evidence" value="ECO:0007669"/>
    <property type="project" value="TreeGrafter"/>
</dbReference>
<dbReference type="Pfam" id="PF12895">
    <property type="entry name" value="ANAPC3"/>
    <property type="match status" value="1"/>
</dbReference>
<feature type="repeat" description="TPR" evidence="7">
    <location>
        <begin position="517"/>
        <end position="550"/>
    </location>
</feature>
<dbReference type="SUPFAM" id="SSF48452">
    <property type="entry name" value="TPR-like"/>
    <property type="match status" value="2"/>
</dbReference>
<dbReference type="Proteomes" id="UP000789739">
    <property type="component" value="Unassembled WGS sequence"/>
</dbReference>
<evidence type="ECO:0000256" key="3">
    <source>
        <dbReference type="ARBA" id="ARBA00022776"/>
    </source>
</evidence>
<proteinExistence type="predicted"/>
<dbReference type="InterPro" id="IPR011990">
    <property type="entry name" value="TPR-like_helical_dom_sf"/>
</dbReference>
<comment type="caution">
    <text evidence="9">The sequence shown here is derived from an EMBL/GenBank/DDBJ whole genome shotgun (WGS) entry which is preliminary data.</text>
</comment>
<dbReference type="Pfam" id="PF13176">
    <property type="entry name" value="TPR_7"/>
    <property type="match status" value="1"/>
</dbReference>
<feature type="compositionally biased region" description="Basic residues" evidence="8">
    <location>
        <begin position="1"/>
        <end position="13"/>
    </location>
</feature>
<name>A0A9N9B2U8_9GLOM</name>
<evidence type="ECO:0000256" key="6">
    <source>
        <dbReference type="ARBA" id="ARBA00023306"/>
    </source>
</evidence>
<evidence type="ECO:0000256" key="4">
    <source>
        <dbReference type="ARBA" id="ARBA00022786"/>
    </source>
</evidence>
<dbReference type="GO" id="GO:0051301">
    <property type="term" value="P:cell division"/>
    <property type="evidence" value="ECO:0007669"/>
    <property type="project" value="UniProtKB-KW"/>
</dbReference>
<evidence type="ECO:0000313" key="9">
    <source>
        <dbReference type="EMBL" id="CAG8549541.1"/>
    </source>
</evidence>
<evidence type="ECO:0000256" key="2">
    <source>
        <dbReference type="ARBA" id="ARBA00022737"/>
    </source>
</evidence>
<keyword evidence="4" id="KW-0833">Ubl conjugation pathway</keyword>
<protein>
    <submittedName>
        <fullName evidence="9">6327_t:CDS:1</fullName>
    </submittedName>
</protein>
<dbReference type="PANTHER" id="PTHR12558:SF9">
    <property type="entry name" value="CELL DIVISION CYCLE PROTEIN 16 HOMOLOG"/>
    <property type="match status" value="1"/>
</dbReference>
<evidence type="ECO:0000256" key="7">
    <source>
        <dbReference type="PROSITE-ProRule" id="PRU00339"/>
    </source>
</evidence>
<keyword evidence="3" id="KW-0498">Mitosis</keyword>
<dbReference type="GO" id="GO:0031145">
    <property type="term" value="P:anaphase-promoting complex-dependent catabolic process"/>
    <property type="evidence" value="ECO:0007669"/>
    <property type="project" value="TreeGrafter"/>
</dbReference>
<feature type="repeat" description="TPR" evidence="7">
    <location>
        <begin position="374"/>
        <end position="407"/>
    </location>
</feature>
<organism evidence="9 10">
    <name type="scientific">Paraglomus brasilianum</name>
    <dbReference type="NCBI Taxonomy" id="144538"/>
    <lineage>
        <taxon>Eukaryota</taxon>
        <taxon>Fungi</taxon>
        <taxon>Fungi incertae sedis</taxon>
        <taxon>Mucoromycota</taxon>
        <taxon>Glomeromycotina</taxon>
        <taxon>Glomeromycetes</taxon>
        <taxon>Paraglomerales</taxon>
        <taxon>Paraglomeraceae</taxon>
        <taxon>Paraglomus</taxon>
    </lineage>
</organism>
<feature type="repeat" description="TPR" evidence="7">
    <location>
        <begin position="476"/>
        <end position="509"/>
    </location>
</feature>
<keyword evidence="5 7" id="KW-0802">TPR repeat</keyword>
<dbReference type="PROSITE" id="PS50293">
    <property type="entry name" value="TPR_REGION"/>
    <property type="match status" value="1"/>
</dbReference>
<dbReference type="EMBL" id="CAJVPI010000554">
    <property type="protein sequence ID" value="CAG8549541.1"/>
    <property type="molecule type" value="Genomic_DNA"/>
</dbReference>
<dbReference type="PROSITE" id="PS50005">
    <property type="entry name" value="TPR"/>
    <property type="match status" value="4"/>
</dbReference>
<dbReference type="PANTHER" id="PTHR12558">
    <property type="entry name" value="CELL DIVISION CYCLE 16,23,27"/>
    <property type="match status" value="1"/>
</dbReference>
<keyword evidence="1" id="KW-0132">Cell division</keyword>
<evidence type="ECO:0000256" key="1">
    <source>
        <dbReference type="ARBA" id="ARBA00022618"/>
    </source>
</evidence>
<dbReference type="InterPro" id="IPR019734">
    <property type="entry name" value="TPR_rpt"/>
</dbReference>
<dbReference type="Pfam" id="PF13424">
    <property type="entry name" value="TPR_12"/>
    <property type="match status" value="1"/>
</dbReference>
<evidence type="ECO:0000256" key="5">
    <source>
        <dbReference type="ARBA" id="ARBA00022803"/>
    </source>
</evidence>
<dbReference type="AlphaFoldDB" id="A0A9N9B2U8"/>
<dbReference type="Gene3D" id="1.25.40.10">
    <property type="entry name" value="Tetratricopeptide repeat domain"/>
    <property type="match status" value="1"/>
</dbReference>
<sequence length="628" mass="71704">MARPRSRVPRLNRHGSSSSSRASNPPLTTTPTDPLSTPVSIARSNASGHNGSHPSTPQQVPSPFLIFGRRESWGSTISAEAMASWDLEDRLRLWRHDALMHNMYETAAFWGNKVMTMTHDPSDVYWLAQTYFRMGQYARAQRVMAEVMDSSVACRVLAAQCSIRMEQYQKALDILGEENPFHPEIDARVINTEGGIKLEAMMCYLRGVAYLQLANLEQGKKCFQEAVELDVKCFEAFHALISNHMLTSSEEWNFVNCLDFEGQCGSSDAEFIKNNYVSLLKKHEHVKEIEEARSVLETKYGLAKNTDVILSHAEQLYAQCRFKECLDLTTKILDVDKYNQSCLPIHFVCLHELREKNKLFLLAHELVDYYPEMAVTWFGVGCYYYLIGQNEEARRYFSKASTIDSHYGPAWIGFGHSFALESEHDQAITAYSTAARLFQGSHLPVLFIGMQHLQASNLLAAEEYLLTSYQTCKGDPLVLNELGVLYYNKQNYQIAVGHFEKALKIIEETKCRPQIWVTTWMNIGHAYRRMCEFDKAEMYYKKVIEISPPNAGALAALAYIYHVKEEYEKAVTLYHEALGIMPVDSSAQDLLNNCLEEWIKRKQSQQDRELKMLINGEDVSDDTLQILD</sequence>
<accession>A0A9N9B2U8</accession>
<dbReference type="GO" id="GO:0045842">
    <property type="term" value="P:positive regulation of mitotic metaphase/anaphase transition"/>
    <property type="evidence" value="ECO:0007669"/>
    <property type="project" value="TreeGrafter"/>
</dbReference>
<dbReference type="GO" id="GO:0005680">
    <property type="term" value="C:anaphase-promoting complex"/>
    <property type="evidence" value="ECO:0007669"/>
    <property type="project" value="TreeGrafter"/>
</dbReference>
<feature type="compositionally biased region" description="Low complexity" evidence="8">
    <location>
        <begin position="16"/>
        <end position="38"/>
    </location>
</feature>
<dbReference type="Pfam" id="PF13181">
    <property type="entry name" value="TPR_8"/>
    <property type="match status" value="2"/>
</dbReference>
<dbReference type="SUPFAM" id="SSF81901">
    <property type="entry name" value="HCP-like"/>
    <property type="match status" value="1"/>
</dbReference>
<feature type="repeat" description="TPR" evidence="7">
    <location>
        <begin position="551"/>
        <end position="584"/>
    </location>
</feature>
<gene>
    <name evidence="9" type="ORF">PBRASI_LOCUS5012</name>
</gene>
<keyword evidence="2" id="KW-0677">Repeat</keyword>
<reference evidence="9" key="1">
    <citation type="submission" date="2021-06" db="EMBL/GenBank/DDBJ databases">
        <authorList>
            <person name="Kallberg Y."/>
            <person name="Tangrot J."/>
            <person name="Rosling A."/>
        </authorList>
    </citation>
    <scope>NUCLEOTIDE SEQUENCE</scope>
    <source>
        <strain evidence="9">BR232B</strain>
    </source>
</reference>
<evidence type="ECO:0000256" key="8">
    <source>
        <dbReference type="SAM" id="MobiDB-lite"/>
    </source>
</evidence>
<dbReference type="GO" id="GO:0016567">
    <property type="term" value="P:protein ubiquitination"/>
    <property type="evidence" value="ECO:0007669"/>
    <property type="project" value="TreeGrafter"/>
</dbReference>
<keyword evidence="6" id="KW-0131">Cell cycle</keyword>
<feature type="compositionally biased region" description="Polar residues" evidence="8">
    <location>
        <begin position="42"/>
        <end position="61"/>
    </location>
</feature>
<evidence type="ECO:0000313" key="10">
    <source>
        <dbReference type="Proteomes" id="UP000789739"/>
    </source>
</evidence>
<feature type="region of interest" description="Disordered" evidence="8">
    <location>
        <begin position="1"/>
        <end position="61"/>
    </location>
</feature>